<accession>A0ACC3ADI3</accession>
<proteinExistence type="predicted"/>
<dbReference type="Proteomes" id="UP001172386">
    <property type="component" value="Unassembled WGS sequence"/>
</dbReference>
<sequence length="57" mass="6348">MIAILVASLVEGFSGLDSGGKRWKIDVEQPKDRLPPLGTALKSGREDYLGLFYRRVK</sequence>
<reference evidence="1" key="1">
    <citation type="submission" date="2022-10" db="EMBL/GenBank/DDBJ databases">
        <title>Culturing micro-colonial fungi from biological soil crusts in the Mojave desert and describing Neophaeococcomyces mojavensis, and introducing the new genera and species Taxawa tesnikishii.</title>
        <authorList>
            <person name="Kurbessoian T."/>
            <person name="Stajich J.E."/>
        </authorList>
    </citation>
    <scope>NUCLEOTIDE SEQUENCE</scope>
    <source>
        <strain evidence="1">JES_112</strain>
    </source>
</reference>
<evidence type="ECO:0000313" key="2">
    <source>
        <dbReference type="Proteomes" id="UP001172386"/>
    </source>
</evidence>
<comment type="caution">
    <text evidence="1">The sequence shown here is derived from an EMBL/GenBank/DDBJ whole genome shotgun (WGS) entry which is preliminary data.</text>
</comment>
<gene>
    <name evidence="1" type="ORF">H2198_002943</name>
</gene>
<organism evidence="1 2">
    <name type="scientific">Neophaeococcomyces mojaviensis</name>
    <dbReference type="NCBI Taxonomy" id="3383035"/>
    <lineage>
        <taxon>Eukaryota</taxon>
        <taxon>Fungi</taxon>
        <taxon>Dikarya</taxon>
        <taxon>Ascomycota</taxon>
        <taxon>Pezizomycotina</taxon>
        <taxon>Eurotiomycetes</taxon>
        <taxon>Chaetothyriomycetidae</taxon>
        <taxon>Chaetothyriales</taxon>
        <taxon>Chaetothyriales incertae sedis</taxon>
        <taxon>Neophaeococcomyces</taxon>
    </lineage>
</organism>
<evidence type="ECO:0000313" key="1">
    <source>
        <dbReference type="EMBL" id="KAJ9659696.1"/>
    </source>
</evidence>
<dbReference type="EMBL" id="JAPDRQ010000037">
    <property type="protein sequence ID" value="KAJ9659696.1"/>
    <property type="molecule type" value="Genomic_DNA"/>
</dbReference>
<protein>
    <submittedName>
        <fullName evidence="1">Uncharacterized protein</fullName>
    </submittedName>
</protein>
<name>A0ACC3ADI3_9EURO</name>
<keyword evidence="2" id="KW-1185">Reference proteome</keyword>